<dbReference type="Proteomes" id="UP000094020">
    <property type="component" value="Chromosome 2"/>
</dbReference>
<protein>
    <submittedName>
        <fullName evidence="2">Uncharacterized protein</fullName>
    </submittedName>
</protein>
<gene>
    <name evidence="2" type="ORF">I206_06682</name>
    <name evidence="3" type="ORF">I206_101350</name>
</gene>
<feature type="region of interest" description="Disordered" evidence="1">
    <location>
        <begin position="1"/>
        <end position="20"/>
    </location>
</feature>
<feature type="compositionally biased region" description="Polar residues" evidence="1">
    <location>
        <begin position="1"/>
        <end position="10"/>
    </location>
</feature>
<evidence type="ECO:0000313" key="4">
    <source>
        <dbReference type="Proteomes" id="UP000094020"/>
    </source>
</evidence>
<organism evidence="2">
    <name type="scientific">Kwoniella pini CBS 10737</name>
    <dbReference type="NCBI Taxonomy" id="1296096"/>
    <lineage>
        <taxon>Eukaryota</taxon>
        <taxon>Fungi</taxon>
        <taxon>Dikarya</taxon>
        <taxon>Basidiomycota</taxon>
        <taxon>Agaricomycotina</taxon>
        <taxon>Tremellomycetes</taxon>
        <taxon>Tremellales</taxon>
        <taxon>Cryptococcaceae</taxon>
        <taxon>Kwoniella</taxon>
    </lineage>
</organism>
<dbReference type="GeneID" id="30175051"/>
<sequence length="254" mass="28547">MSSSFSQQSNNDKKEREDFQKYLAKSSEKVLERKLSVNQEVYGLTPYNQAINYNLLSDAQFSHPPDGANEQNPIYHDMSMNPIQSTPLTYQGIPNTMSDIPYQCSPDIMSYPQNVISQENKNHYAAGDTTVSSVMPPSESTQDVMQRGIDALERSYFSRIPSYPYADCTNTLLDGQSRQIYLHSGLENDSTPSVEKPGSAHVIYPCSYKVTIQANYPPNAIQVGDKVTTSPSQTRVYREVSEDKGATIDRFLRQ</sequence>
<dbReference type="EMBL" id="CP144520">
    <property type="protein sequence ID" value="WWC67442.1"/>
    <property type="molecule type" value="Genomic_DNA"/>
</dbReference>
<dbReference type="RefSeq" id="XP_019008994.1">
    <property type="nucleotide sequence ID" value="XM_019158381.1"/>
</dbReference>
<dbReference type="EMBL" id="KV700116">
    <property type="protein sequence ID" value="OCF47775.1"/>
    <property type="molecule type" value="Genomic_DNA"/>
</dbReference>
<dbReference type="OrthoDB" id="10587667at2759"/>
<feature type="compositionally biased region" description="Basic and acidic residues" evidence="1">
    <location>
        <begin position="11"/>
        <end position="20"/>
    </location>
</feature>
<keyword evidence="4" id="KW-1185">Reference proteome</keyword>
<evidence type="ECO:0000313" key="3">
    <source>
        <dbReference type="EMBL" id="WWC67442.1"/>
    </source>
</evidence>
<dbReference type="KEGG" id="kpin:30175051"/>
<reference evidence="2" key="3">
    <citation type="submission" date="2016-07" db="EMBL/GenBank/DDBJ databases">
        <title>Evolution of pathogenesis and genome organization in the Tremellales.</title>
        <authorList>
            <person name="Cuomo C."/>
            <person name="Litvintseva A."/>
            <person name="Heitman J."/>
            <person name="Chen Y."/>
            <person name="Sun S."/>
            <person name="Springer D."/>
            <person name="Dromer F."/>
            <person name="Young S."/>
            <person name="Zeng Q."/>
            <person name="Chapman S."/>
            <person name="Gujja S."/>
            <person name="Saif S."/>
            <person name="Birren B."/>
        </authorList>
    </citation>
    <scope>NUCLEOTIDE SEQUENCE</scope>
    <source>
        <strain evidence="2">CBS 10737</strain>
    </source>
</reference>
<evidence type="ECO:0000256" key="1">
    <source>
        <dbReference type="SAM" id="MobiDB-lite"/>
    </source>
</evidence>
<evidence type="ECO:0000313" key="2">
    <source>
        <dbReference type="EMBL" id="OCF47775.1"/>
    </source>
</evidence>
<dbReference type="AlphaFoldDB" id="A0A1B9HWY0"/>
<proteinExistence type="predicted"/>
<accession>A0A1B9HWY0</accession>
<reference evidence="3" key="4">
    <citation type="submission" date="2024-02" db="EMBL/GenBank/DDBJ databases">
        <title>Comparative genomics of Cryptococcus and Kwoniella reveals pathogenesis evolution and contrasting modes of karyotype evolution via chromosome fusion or intercentromeric recombination.</title>
        <authorList>
            <person name="Coelho M.A."/>
            <person name="David-Palma M."/>
            <person name="Shea T."/>
            <person name="Bowers K."/>
            <person name="McGinley-Smith S."/>
            <person name="Mohammad A.W."/>
            <person name="Gnirke A."/>
            <person name="Yurkov A.M."/>
            <person name="Nowrousian M."/>
            <person name="Sun S."/>
            <person name="Cuomo C.A."/>
            <person name="Heitman J."/>
        </authorList>
    </citation>
    <scope>NUCLEOTIDE SEQUENCE</scope>
    <source>
        <strain evidence="3">CBS 10737</strain>
    </source>
</reference>
<reference evidence="2" key="1">
    <citation type="submission" date="2013-07" db="EMBL/GenBank/DDBJ databases">
        <title>The Genome Sequence of Cryptococcus pinus CBS10737.</title>
        <authorList>
            <consortium name="The Broad Institute Genome Sequencing Platform"/>
            <person name="Cuomo C."/>
            <person name="Litvintseva A."/>
            <person name="Chen Y."/>
            <person name="Heitman J."/>
            <person name="Sun S."/>
            <person name="Springer D."/>
            <person name="Dromer F."/>
            <person name="Young S.K."/>
            <person name="Zeng Q."/>
            <person name="Gargeya S."/>
            <person name="Fitzgerald M."/>
            <person name="Abouelleil A."/>
            <person name="Alvarado L."/>
            <person name="Berlin A.M."/>
            <person name="Chapman S.B."/>
            <person name="Dewar J."/>
            <person name="Goldberg J."/>
            <person name="Griggs A."/>
            <person name="Gujja S."/>
            <person name="Hansen M."/>
            <person name="Howarth C."/>
            <person name="Imamovic A."/>
            <person name="Larimer J."/>
            <person name="McCowan C."/>
            <person name="Murphy C."/>
            <person name="Pearson M."/>
            <person name="Priest M."/>
            <person name="Roberts A."/>
            <person name="Saif S."/>
            <person name="Shea T."/>
            <person name="Sykes S."/>
            <person name="Wortman J."/>
            <person name="Nusbaum C."/>
            <person name="Birren B."/>
        </authorList>
    </citation>
    <scope>NUCLEOTIDE SEQUENCE [LARGE SCALE GENOMIC DNA]</scope>
    <source>
        <strain evidence="2">CBS 10737</strain>
    </source>
</reference>
<reference evidence="3" key="2">
    <citation type="submission" date="2013-07" db="EMBL/GenBank/DDBJ databases">
        <authorList>
            <consortium name="The Broad Institute Genome Sequencing Platform"/>
            <person name="Cuomo C."/>
            <person name="Litvintseva A."/>
            <person name="Chen Y."/>
            <person name="Heitman J."/>
            <person name="Sun S."/>
            <person name="Springer D."/>
            <person name="Dromer F."/>
            <person name="Young S.K."/>
            <person name="Zeng Q."/>
            <person name="Gargeya S."/>
            <person name="Fitzgerald M."/>
            <person name="Abouelleil A."/>
            <person name="Alvarado L."/>
            <person name="Berlin A.M."/>
            <person name="Chapman S.B."/>
            <person name="Dewar J."/>
            <person name="Goldberg J."/>
            <person name="Griggs A."/>
            <person name="Gujja S."/>
            <person name="Hansen M."/>
            <person name="Howarth C."/>
            <person name="Imamovic A."/>
            <person name="Larimer J."/>
            <person name="McCowan C."/>
            <person name="Murphy C."/>
            <person name="Pearson M."/>
            <person name="Priest M."/>
            <person name="Roberts A."/>
            <person name="Saif S."/>
            <person name="Shea T."/>
            <person name="Sykes S."/>
            <person name="Wortman J."/>
            <person name="Nusbaum C."/>
            <person name="Birren B."/>
        </authorList>
    </citation>
    <scope>NUCLEOTIDE SEQUENCE</scope>
    <source>
        <strain evidence="3">CBS 10737</strain>
    </source>
</reference>
<name>A0A1B9HWY0_9TREE</name>